<organism evidence="1 2">
    <name type="scientific">Tuber borchii</name>
    <name type="common">White truffle</name>
    <dbReference type="NCBI Taxonomy" id="42251"/>
    <lineage>
        <taxon>Eukaryota</taxon>
        <taxon>Fungi</taxon>
        <taxon>Dikarya</taxon>
        <taxon>Ascomycota</taxon>
        <taxon>Pezizomycotina</taxon>
        <taxon>Pezizomycetes</taxon>
        <taxon>Pezizales</taxon>
        <taxon>Tuberaceae</taxon>
        <taxon>Tuber</taxon>
    </lineage>
</organism>
<dbReference type="Proteomes" id="UP000244722">
    <property type="component" value="Unassembled WGS sequence"/>
</dbReference>
<sequence>MKRASPANPLNNIYLQLIPAPRNIAESQRVYKALQRFGKIDMFRIVRHDQTTKMLAPRAHVIFSSTNAGFSLLSASPFEIPDTRITVRASESTFPHTKYIQTESNIHAIRSANMLSRRTFVVGAAEAEKESGGLQEDTGGSFGSVEGGADIISRLRKRFTGGFTGFDLAEKGIAKGERKEERAQEEEVVAMEEEVVMEEGNVQEIQCEENGKTGKP</sequence>
<dbReference type="AlphaFoldDB" id="A0A2T6ZQ10"/>
<evidence type="ECO:0000313" key="1">
    <source>
        <dbReference type="EMBL" id="PUU77562.1"/>
    </source>
</evidence>
<accession>A0A2T6ZQ10</accession>
<reference evidence="1 2" key="1">
    <citation type="submission" date="2017-04" db="EMBL/GenBank/DDBJ databases">
        <title>Draft genome sequence of Tuber borchii Vittad., a whitish edible truffle.</title>
        <authorList>
            <consortium name="DOE Joint Genome Institute"/>
            <person name="Murat C."/>
            <person name="Kuo A."/>
            <person name="Barry K.W."/>
            <person name="Clum A."/>
            <person name="Dockter R.B."/>
            <person name="Fauchery L."/>
            <person name="Iotti M."/>
            <person name="Kohler A."/>
            <person name="Labutti K."/>
            <person name="Lindquist E.A."/>
            <person name="Lipzen A."/>
            <person name="Ohm R.A."/>
            <person name="Wang M."/>
            <person name="Grigoriev I.V."/>
            <person name="Zambonelli A."/>
            <person name="Martin F.M."/>
        </authorList>
    </citation>
    <scope>NUCLEOTIDE SEQUENCE [LARGE SCALE GENOMIC DNA]</scope>
    <source>
        <strain evidence="1 2">Tbo3840</strain>
    </source>
</reference>
<gene>
    <name evidence="1" type="ORF">B9Z19DRAFT_156960</name>
</gene>
<dbReference type="EMBL" id="NESQ01000149">
    <property type="protein sequence ID" value="PUU77562.1"/>
    <property type="molecule type" value="Genomic_DNA"/>
</dbReference>
<keyword evidence="2" id="KW-1185">Reference proteome</keyword>
<evidence type="ECO:0000313" key="2">
    <source>
        <dbReference type="Proteomes" id="UP000244722"/>
    </source>
</evidence>
<proteinExistence type="predicted"/>
<protein>
    <submittedName>
        <fullName evidence="1">Uncharacterized protein</fullName>
    </submittedName>
</protein>
<comment type="caution">
    <text evidence="1">The sequence shown here is derived from an EMBL/GenBank/DDBJ whole genome shotgun (WGS) entry which is preliminary data.</text>
</comment>
<dbReference type="OrthoDB" id="5367448at2759"/>
<name>A0A2T6ZQ10_TUBBO</name>